<dbReference type="SFLD" id="SFLDS00005">
    <property type="entry name" value="Isoprenoid_Synthase_Type_I"/>
    <property type="match status" value="1"/>
</dbReference>
<dbReference type="OrthoDB" id="6921389at2759"/>
<keyword evidence="7" id="KW-0511">Multifunctional enzyme</keyword>
<feature type="compositionally biased region" description="Low complexity" evidence="10">
    <location>
        <begin position="329"/>
        <end position="356"/>
    </location>
</feature>
<dbReference type="GO" id="GO:0043386">
    <property type="term" value="P:mycotoxin biosynthetic process"/>
    <property type="evidence" value="ECO:0007669"/>
    <property type="project" value="UniProtKB-ARBA"/>
</dbReference>
<dbReference type="GO" id="GO:0046872">
    <property type="term" value="F:metal ion binding"/>
    <property type="evidence" value="ECO:0007669"/>
    <property type="project" value="UniProtKB-KW"/>
</dbReference>
<proteinExistence type="inferred from homology"/>
<dbReference type="AlphaFoldDB" id="G3Y4Y0"/>
<gene>
    <name evidence="11" type="ORF">ASPNIDRAFT_129626</name>
</gene>
<evidence type="ECO:0000256" key="10">
    <source>
        <dbReference type="SAM" id="MobiDB-lite"/>
    </source>
</evidence>
<feature type="region of interest" description="Disordered" evidence="10">
    <location>
        <begin position="319"/>
        <end position="362"/>
    </location>
</feature>
<dbReference type="InterPro" id="IPR008949">
    <property type="entry name" value="Isoprenoid_synthase_dom_sf"/>
</dbReference>
<keyword evidence="6" id="KW-0456">Lyase</keyword>
<comment type="similarity">
    <text evidence="9">In the N-terminal section; belongs to the terpene synthase family.</text>
</comment>
<reference evidence="11 12" key="1">
    <citation type="journal article" date="2011" name="Genome Res.">
        <title>Comparative genomics of citric-acid-producing Aspergillus niger ATCC 1015 versus enzyme-producing CBS 513.88.</title>
        <authorList>
            <person name="Andersen M.R."/>
            <person name="Salazar M.P."/>
            <person name="Schaap P.J."/>
            <person name="van de Vondervoort P.J."/>
            <person name="Culley D."/>
            <person name="Thykaer J."/>
            <person name="Frisvad J.C."/>
            <person name="Nielsen K.F."/>
            <person name="Albang R."/>
            <person name="Albermann K."/>
            <person name="Berka R.M."/>
            <person name="Braus G.H."/>
            <person name="Braus-Stromeyer S.A."/>
            <person name="Corrochano L.M."/>
            <person name="Dai Z."/>
            <person name="van Dijck P.W."/>
            <person name="Hofmann G."/>
            <person name="Lasure L.L."/>
            <person name="Magnuson J.K."/>
            <person name="Menke H."/>
            <person name="Meijer M."/>
            <person name="Meijer S.L."/>
            <person name="Nielsen J.B."/>
            <person name="Nielsen M.L."/>
            <person name="van Ooyen A.J."/>
            <person name="Pel H.J."/>
            <person name="Poulsen L."/>
            <person name="Samson R.A."/>
            <person name="Stam H."/>
            <person name="Tsang A."/>
            <person name="van den Brink J.M."/>
            <person name="Atkins A."/>
            <person name="Aerts A."/>
            <person name="Shapiro H."/>
            <person name="Pangilinan J."/>
            <person name="Salamov A."/>
            <person name="Lou Y."/>
            <person name="Lindquist E."/>
            <person name="Lucas S."/>
            <person name="Grimwood J."/>
            <person name="Grigoriev I.V."/>
            <person name="Kubicek C.P."/>
            <person name="Martinez D."/>
            <person name="van Peij N.N."/>
            <person name="Roubos J.A."/>
            <person name="Nielsen J."/>
            <person name="Baker S.E."/>
        </authorList>
    </citation>
    <scope>NUCLEOTIDE SEQUENCE [LARGE SCALE GENOMIC DNA]</scope>
    <source>
        <strain evidence="12">ATCC 1015 / CBS 113.46 / FGSC A1144 / LSHB Ac4 / NCTC 3858a / NRRL 328 / USDA 3528.7</strain>
    </source>
</reference>
<evidence type="ECO:0000256" key="1">
    <source>
        <dbReference type="ARBA" id="ARBA00004721"/>
    </source>
</evidence>
<evidence type="ECO:0000256" key="9">
    <source>
        <dbReference type="ARBA" id="ARBA00038372"/>
    </source>
</evidence>
<dbReference type="InterPro" id="IPR000092">
    <property type="entry name" value="Polyprenyl_synt"/>
</dbReference>
<accession>G3Y4Y0</accession>
<dbReference type="PROSITE" id="PS00444">
    <property type="entry name" value="POLYPRENYL_SYNTHASE_2"/>
    <property type="match status" value="1"/>
</dbReference>
<dbReference type="Gene3D" id="1.10.600.10">
    <property type="entry name" value="Farnesyl Diphosphate Synthase"/>
    <property type="match status" value="2"/>
</dbReference>
<evidence type="ECO:0000256" key="7">
    <source>
        <dbReference type="ARBA" id="ARBA00023268"/>
    </source>
</evidence>
<protein>
    <recommendedName>
        <fullName evidence="13">Geranylgeranyl pyrophosphate synthase</fullName>
    </recommendedName>
</protein>
<keyword evidence="3" id="KW-0479">Metal-binding</keyword>
<dbReference type="GO" id="GO:0046165">
    <property type="term" value="P:alcohol biosynthetic process"/>
    <property type="evidence" value="ECO:0007669"/>
    <property type="project" value="UniProtKB-ARBA"/>
</dbReference>
<dbReference type="Pfam" id="PF00348">
    <property type="entry name" value="polyprenyl_synt"/>
    <property type="match status" value="1"/>
</dbReference>
<evidence type="ECO:0008006" key="13">
    <source>
        <dbReference type="Google" id="ProtNLM"/>
    </source>
</evidence>
<dbReference type="SUPFAM" id="SSF48576">
    <property type="entry name" value="Terpenoid synthases"/>
    <property type="match status" value="2"/>
</dbReference>
<comment type="caution">
    <text evidence="11">The sequence shown here is derived from an EMBL/GenBank/DDBJ whole genome shotgun (WGS) entry which is preliminary data.</text>
</comment>
<comment type="similarity">
    <text evidence="8">In the C-terminal section; belongs to the FPP/GGPP synthase family.</text>
</comment>
<evidence type="ECO:0000256" key="8">
    <source>
        <dbReference type="ARBA" id="ARBA00038363"/>
    </source>
</evidence>
<dbReference type="PANTHER" id="PTHR12001">
    <property type="entry name" value="GERANYLGERANYL PYROPHOSPHATE SYNTHASE"/>
    <property type="match status" value="1"/>
</dbReference>
<evidence type="ECO:0000313" key="12">
    <source>
        <dbReference type="Proteomes" id="UP000009038"/>
    </source>
</evidence>
<dbReference type="InterPro" id="IPR033749">
    <property type="entry name" value="Polyprenyl_synt_CS"/>
</dbReference>
<organism evidence="11 12">
    <name type="scientific">Aspergillus niger (strain ATCC 1015 / CBS 113.46 / FGSC A1144 / LSHB Ac4 / NCTC 3858a / NRRL 328 / USDA 3528.7)</name>
    <dbReference type="NCBI Taxonomy" id="380704"/>
    <lineage>
        <taxon>Eukaryota</taxon>
        <taxon>Fungi</taxon>
        <taxon>Dikarya</taxon>
        <taxon>Ascomycota</taxon>
        <taxon>Pezizomycotina</taxon>
        <taxon>Eurotiomycetes</taxon>
        <taxon>Eurotiomycetidae</taxon>
        <taxon>Eurotiales</taxon>
        <taxon>Aspergillaceae</taxon>
        <taxon>Aspergillus</taxon>
        <taxon>Aspergillus subgen. Circumdati</taxon>
    </lineage>
</organism>
<dbReference type="PROSITE" id="PS00723">
    <property type="entry name" value="POLYPRENYL_SYNTHASE_1"/>
    <property type="match status" value="1"/>
</dbReference>
<dbReference type="STRING" id="380704.G3Y4Y0"/>
<dbReference type="CDD" id="cd00685">
    <property type="entry name" value="Trans_IPPS_HT"/>
    <property type="match status" value="1"/>
</dbReference>
<evidence type="ECO:0000313" key="11">
    <source>
        <dbReference type="EMBL" id="EHA21645.1"/>
    </source>
</evidence>
<dbReference type="HOGENOM" id="CLU_014015_10_1_1"/>
<dbReference type="EMBL" id="ACJE01000013">
    <property type="protein sequence ID" value="EHA21645.1"/>
    <property type="molecule type" value="Genomic_DNA"/>
</dbReference>
<dbReference type="Pfam" id="PF19086">
    <property type="entry name" value="Terpene_syn_C_2"/>
    <property type="match status" value="1"/>
</dbReference>
<name>G3Y4Y0_ASPNA</name>
<sequence>MALRGSFSDDYSDPVPRTCPDIQGFCENYALRRHKFEDWANTGSQQCRDDWEQYIGPIERWGCCNPWEGHFSAVVLPFCRPDRIAIISYCFEYDIALDETEYRTVRSVTGTKQIQSKMLLDLLSIDPACAEVVIDSWKTMINTTAKQDKTRACSNLEECRLPFVDTLMRFGMDILLTPEEEELVAPIVKPCYAALGLANDYFSFDIEWEEFQSSESSQNAMTNAVWLFMQWHQVGKEEAKRLVRQVTNDYEREYQQRVQEFIAGEGKCNSKIQLYLTALGYQIPGNVTWSLRCPRYHPWLCEEGSALLQASMEEARDLPNVGKRRSVSEDSLSSESSVWSGTSDRSARSSVSSASSLDDREKERERHLLAPAEYIASLPSKGVREAFIDALNVWLALPDHFVSVMKSIAKTLHNASLMLDDIEDGSPLRRGQPATHTVFGQALTINSANFVLIQAMDQVRLLEDSPCVDIFVEEMRNLFIGQSFDLYWTRQDECPSEEEYLEMIRQKTGGLFRLLARLMMQKATSKKNRCLPLEPLVDLMGEYFQIRDDYKNLTEEYTGQKGFCEDLDEGKFSFPLINAHKFLPETSDIRNILKQGRRSGGLGIAQKQRVLGWLHESGSMTYTERTLRSLMSEIRHQIDGVEKESGCPNWVLKLLVHRLEV</sequence>
<evidence type="ECO:0000256" key="4">
    <source>
        <dbReference type="ARBA" id="ARBA00022842"/>
    </source>
</evidence>
<keyword evidence="5" id="KW-0414">Isoprene biosynthesis</keyword>
<keyword evidence="4" id="KW-0460">Magnesium</keyword>
<dbReference type="Proteomes" id="UP000009038">
    <property type="component" value="Unassembled WGS sequence"/>
</dbReference>
<dbReference type="PANTHER" id="PTHR12001:SF72">
    <property type="entry name" value="THIJ_PFPI FAMILY PROTEIN (AFU_ORTHOLOGUE AFUA_3G01210)-RELATED"/>
    <property type="match status" value="1"/>
</dbReference>
<dbReference type="GO" id="GO:0016829">
    <property type="term" value="F:lyase activity"/>
    <property type="evidence" value="ECO:0007669"/>
    <property type="project" value="UniProtKB-KW"/>
</dbReference>
<evidence type="ECO:0000256" key="2">
    <source>
        <dbReference type="ARBA" id="ARBA00022679"/>
    </source>
</evidence>
<evidence type="ECO:0000256" key="3">
    <source>
        <dbReference type="ARBA" id="ARBA00022723"/>
    </source>
</evidence>
<comment type="pathway">
    <text evidence="1">Secondary metabolite biosynthesis; terpenoid biosynthesis.</text>
</comment>
<keyword evidence="2" id="KW-0808">Transferase</keyword>
<evidence type="ECO:0000256" key="6">
    <source>
        <dbReference type="ARBA" id="ARBA00023239"/>
    </source>
</evidence>
<evidence type="ECO:0000256" key="5">
    <source>
        <dbReference type="ARBA" id="ARBA00023229"/>
    </source>
</evidence>
<dbReference type="GO" id="GO:0008299">
    <property type="term" value="P:isoprenoid biosynthetic process"/>
    <property type="evidence" value="ECO:0007669"/>
    <property type="project" value="UniProtKB-KW"/>
</dbReference>
<dbReference type="GO" id="GO:0004659">
    <property type="term" value="F:prenyltransferase activity"/>
    <property type="evidence" value="ECO:0007669"/>
    <property type="project" value="InterPro"/>
</dbReference>